<keyword evidence="1" id="KW-0808">Transferase</keyword>
<dbReference type="AlphaFoldDB" id="A0A157NP89"/>
<proteinExistence type="predicted"/>
<dbReference type="InterPro" id="IPR023606">
    <property type="entry name" value="CoA-Trfase_III_dom_1_sf"/>
</dbReference>
<name>A0A157NP89_9BORD</name>
<dbReference type="OrthoDB" id="5294844at2"/>
<reference evidence="1 2" key="1">
    <citation type="submission" date="2016-03" db="EMBL/GenBank/DDBJ databases">
        <authorList>
            <consortium name="Pathogen Informatics"/>
        </authorList>
    </citation>
    <scope>NUCLEOTIDE SEQUENCE [LARGE SCALE GENOMIC DNA]</scope>
    <source>
        <strain evidence="1 2">NCTC13364</strain>
    </source>
</reference>
<dbReference type="InterPro" id="IPR050509">
    <property type="entry name" value="CoA-transferase_III"/>
</dbReference>
<dbReference type="EMBL" id="FKBS01000014">
    <property type="protein sequence ID" value="SAI23212.1"/>
    <property type="molecule type" value="Genomic_DNA"/>
</dbReference>
<organism evidence="1 2">
    <name type="scientific">Bordetella ansorpii</name>
    <dbReference type="NCBI Taxonomy" id="288768"/>
    <lineage>
        <taxon>Bacteria</taxon>
        <taxon>Pseudomonadati</taxon>
        <taxon>Pseudomonadota</taxon>
        <taxon>Betaproteobacteria</taxon>
        <taxon>Burkholderiales</taxon>
        <taxon>Alcaligenaceae</taxon>
        <taxon>Bordetella</taxon>
    </lineage>
</organism>
<dbReference type="EC" id="2.8.3.16" evidence="1"/>
<dbReference type="RefSeq" id="WP_066410770.1">
    <property type="nucleotide sequence ID" value="NZ_FKBS01000014.1"/>
</dbReference>
<dbReference type="Gene3D" id="3.40.50.10540">
    <property type="entry name" value="Crotonobetainyl-coa:carnitine coa-transferase, domain 1"/>
    <property type="match status" value="1"/>
</dbReference>
<evidence type="ECO:0000313" key="2">
    <source>
        <dbReference type="Proteomes" id="UP000077037"/>
    </source>
</evidence>
<dbReference type="PANTHER" id="PTHR48228">
    <property type="entry name" value="SUCCINYL-COA--D-CITRAMALATE COA-TRANSFERASE"/>
    <property type="match status" value="1"/>
</dbReference>
<accession>A0A157NP89</accession>
<dbReference type="SUPFAM" id="SSF89796">
    <property type="entry name" value="CoA-transferase family III (CaiB/BaiF)"/>
    <property type="match status" value="1"/>
</dbReference>
<sequence>MSVVQNASTAPRAPLQGVRVLDLTRLLPGPMCTLHLADLGADVIKIEDTGAGDYANPASRQMLHRNKRALRIDLKQPEGVAVLHALAREADVLVESFRPGVTARLGVGYAALSAINPRLVYCSITGYGQDGPYRDEPGHDLNYCALTGVTDQIGRDGQPPSLSNVPVADLLGGAVTSAMGILAALFDAQRTGQGRHVDIAMADAMLAHAIVPMVSLATHGRTLPAGQDTLTGALPCYAVYRTQDGRHLAVGALERKFWDRFCEVLDRPDLKPLHRPRDAAESARVRGEVERLIGARPLDHWRRHFAGTQCCVTPVVRLDEALEDPHFRARGMVIPPATPGGPVQLGSPVRMSGHAFAIHRDAPSPGQHCDEILAQAGYGEAARAALRRSGAIG</sequence>
<dbReference type="InterPro" id="IPR044855">
    <property type="entry name" value="CoA-Trfase_III_dom3_sf"/>
</dbReference>
<protein>
    <submittedName>
        <fullName evidence="1">CaiB/BaiF family protein</fullName>
        <ecNumber evidence="1">2.8.3.16</ecNumber>
    </submittedName>
</protein>
<gene>
    <name evidence="1" type="primary">frc_10</name>
    <name evidence="1" type="ORF">SAMEA1982600_01839</name>
</gene>
<evidence type="ECO:0000313" key="1">
    <source>
        <dbReference type="EMBL" id="SAI23212.1"/>
    </source>
</evidence>
<dbReference type="Gene3D" id="3.30.1540.10">
    <property type="entry name" value="formyl-coa transferase, domain 3"/>
    <property type="match status" value="1"/>
</dbReference>
<dbReference type="Proteomes" id="UP000077037">
    <property type="component" value="Unassembled WGS sequence"/>
</dbReference>
<dbReference type="GO" id="GO:0033608">
    <property type="term" value="F:formyl-CoA transferase activity"/>
    <property type="evidence" value="ECO:0007669"/>
    <property type="project" value="UniProtKB-EC"/>
</dbReference>
<dbReference type="PANTHER" id="PTHR48228:SF5">
    <property type="entry name" value="ALPHA-METHYLACYL-COA RACEMASE"/>
    <property type="match status" value="1"/>
</dbReference>
<dbReference type="Pfam" id="PF02515">
    <property type="entry name" value="CoA_transf_3"/>
    <property type="match status" value="1"/>
</dbReference>
<dbReference type="InterPro" id="IPR003673">
    <property type="entry name" value="CoA-Trfase_fam_III"/>
</dbReference>